<comment type="similarity">
    <text evidence="2">Belongs to the low molecular weight phosphotyrosine protein phosphatase family.</text>
</comment>
<feature type="active site" description="Nucleophile" evidence="7">
    <location>
        <position position="11"/>
    </location>
</feature>
<dbReference type="PANTHER" id="PTHR11717:SF7">
    <property type="entry name" value="LOW MOLECULAR WEIGHT PHOSPHOTYROSINE PROTEIN PHOSPHATASE"/>
    <property type="match status" value="1"/>
</dbReference>
<dbReference type="InterPro" id="IPR036196">
    <property type="entry name" value="Ptyr_pPase_sf"/>
</dbReference>
<evidence type="ECO:0000313" key="9">
    <source>
        <dbReference type="EMBL" id="ACY16091.1"/>
    </source>
</evidence>
<dbReference type="Pfam" id="PF01451">
    <property type="entry name" value="LMWPc"/>
    <property type="match status" value="1"/>
</dbReference>
<dbReference type="PANTHER" id="PTHR11717">
    <property type="entry name" value="LOW MOLECULAR WEIGHT PROTEIN TYROSINE PHOSPHATASE"/>
    <property type="match status" value="1"/>
</dbReference>
<dbReference type="EC" id="3.1.3.48" evidence="3"/>
<dbReference type="PRINTS" id="PR00719">
    <property type="entry name" value="LMWPTPASE"/>
</dbReference>
<keyword evidence="10" id="KW-1185">Reference proteome</keyword>
<dbReference type="GO" id="GO:0005737">
    <property type="term" value="C:cytoplasm"/>
    <property type="evidence" value="ECO:0007669"/>
    <property type="project" value="UniProtKB-SubCell"/>
</dbReference>
<dbReference type="OrthoDB" id="9784339at2"/>
<keyword evidence="5" id="KW-0378">Hydrolase</keyword>
<name>D0LX49_HALO1</name>
<feature type="active site" description="Proton donor" evidence="7">
    <location>
        <position position="129"/>
    </location>
</feature>
<dbReference type="CDD" id="cd16343">
    <property type="entry name" value="LMWPTP"/>
    <property type="match status" value="1"/>
</dbReference>
<feature type="active site" evidence="7">
    <location>
        <position position="17"/>
    </location>
</feature>
<dbReference type="InterPro" id="IPR023485">
    <property type="entry name" value="Ptyr_pPase"/>
</dbReference>
<evidence type="ECO:0000256" key="3">
    <source>
        <dbReference type="ARBA" id="ARBA00013064"/>
    </source>
</evidence>
<dbReference type="GO" id="GO:0004726">
    <property type="term" value="F:non-membrane spanning protein tyrosine phosphatase activity"/>
    <property type="evidence" value="ECO:0007669"/>
    <property type="project" value="InterPro"/>
</dbReference>
<dbReference type="FunFam" id="3.40.50.2300:FF:000113">
    <property type="entry name" value="Low molecular weight protein-tyrosine-phosphatase"/>
    <property type="match status" value="1"/>
</dbReference>
<dbReference type="STRING" id="502025.Hoch_3589"/>
<evidence type="ECO:0000256" key="2">
    <source>
        <dbReference type="ARBA" id="ARBA00011063"/>
    </source>
</evidence>
<keyword evidence="4" id="KW-0963">Cytoplasm</keyword>
<sequence length="164" mass="17840">MSAAVHLCFVCLGNICRSPTAEGIMRALVAEAGLSERIAIDSAGTGAWHAGEAPDARARAAAAARGLRLEGQARQFLHSDFERFDYVLAMDSANLRDLRRAARLPQQRDKLHLFRSFDDTAPPGAEVPDPYYGGEGGFDEVLDICERACRGLLAHLRGHHELEA</sequence>
<dbReference type="SUPFAM" id="SSF52788">
    <property type="entry name" value="Phosphotyrosine protein phosphatases I"/>
    <property type="match status" value="1"/>
</dbReference>
<evidence type="ECO:0000256" key="5">
    <source>
        <dbReference type="ARBA" id="ARBA00022801"/>
    </source>
</evidence>
<dbReference type="eggNOG" id="COG0394">
    <property type="taxonomic scope" value="Bacteria"/>
</dbReference>
<reference evidence="9 10" key="1">
    <citation type="journal article" date="2010" name="Stand. Genomic Sci.">
        <title>Complete genome sequence of Haliangium ochraceum type strain (SMP-2).</title>
        <authorList>
            <consortium name="US DOE Joint Genome Institute (JGI-PGF)"/>
            <person name="Ivanova N."/>
            <person name="Daum C."/>
            <person name="Lang E."/>
            <person name="Abt B."/>
            <person name="Kopitz M."/>
            <person name="Saunders E."/>
            <person name="Lapidus A."/>
            <person name="Lucas S."/>
            <person name="Glavina Del Rio T."/>
            <person name="Nolan M."/>
            <person name="Tice H."/>
            <person name="Copeland A."/>
            <person name="Cheng J.F."/>
            <person name="Chen F."/>
            <person name="Bruce D."/>
            <person name="Goodwin L."/>
            <person name="Pitluck S."/>
            <person name="Mavromatis K."/>
            <person name="Pati A."/>
            <person name="Mikhailova N."/>
            <person name="Chen A."/>
            <person name="Palaniappan K."/>
            <person name="Land M."/>
            <person name="Hauser L."/>
            <person name="Chang Y.J."/>
            <person name="Jeffries C.D."/>
            <person name="Detter J.C."/>
            <person name="Brettin T."/>
            <person name="Rohde M."/>
            <person name="Goker M."/>
            <person name="Bristow J."/>
            <person name="Markowitz V."/>
            <person name="Eisen J.A."/>
            <person name="Hugenholtz P."/>
            <person name="Kyrpides N.C."/>
            <person name="Klenk H.P."/>
        </authorList>
    </citation>
    <scope>NUCLEOTIDE SEQUENCE [LARGE SCALE GENOMIC DNA]</scope>
    <source>
        <strain evidence="10">DSM 14365 / CIP 107738 / JCM 11303 / AJ 13395 / SMP-2</strain>
    </source>
</reference>
<dbReference type="KEGG" id="hoh:Hoch_3589"/>
<dbReference type="InterPro" id="IPR017867">
    <property type="entry name" value="Tyr_phospatase_low_mol_wt"/>
</dbReference>
<dbReference type="RefSeq" id="WP_012828690.1">
    <property type="nucleotide sequence ID" value="NC_013440.1"/>
</dbReference>
<dbReference type="SMART" id="SM00226">
    <property type="entry name" value="LMWPc"/>
    <property type="match status" value="1"/>
</dbReference>
<evidence type="ECO:0000256" key="7">
    <source>
        <dbReference type="PIRSR" id="PIRSR617867-1"/>
    </source>
</evidence>
<gene>
    <name evidence="9" type="ordered locus">Hoch_3589</name>
</gene>
<dbReference type="Proteomes" id="UP000001880">
    <property type="component" value="Chromosome"/>
</dbReference>
<evidence type="ECO:0000313" key="10">
    <source>
        <dbReference type="Proteomes" id="UP000001880"/>
    </source>
</evidence>
<dbReference type="PRINTS" id="PR00720">
    <property type="entry name" value="MAMMALPTPASE"/>
</dbReference>
<dbReference type="Gene3D" id="3.40.50.2300">
    <property type="match status" value="1"/>
</dbReference>
<dbReference type="InterPro" id="IPR050438">
    <property type="entry name" value="LMW_PTPase"/>
</dbReference>
<protein>
    <recommendedName>
        <fullName evidence="3">protein-tyrosine-phosphatase</fullName>
        <ecNumber evidence="3">3.1.3.48</ecNumber>
    </recommendedName>
</protein>
<dbReference type="InterPro" id="IPR002115">
    <property type="entry name" value="Tyr_Pase_low_mol_wt_mml"/>
</dbReference>
<evidence type="ECO:0000256" key="1">
    <source>
        <dbReference type="ARBA" id="ARBA00004496"/>
    </source>
</evidence>
<accession>D0LX49</accession>
<evidence type="ECO:0000256" key="4">
    <source>
        <dbReference type="ARBA" id="ARBA00022490"/>
    </source>
</evidence>
<comment type="subcellular location">
    <subcellularLocation>
        <location evidence="1">Cytoplasm</location>
    </subcellularLocation>
</comment>
<dbReference type="GO" id="GO:0003993">
    <property type="term" value="F:acid phosphatase activity"/>
    <property type="evidence" value="ECO:0007669"/>
    <property type="project" value="InterPro"/>
</dbReference>
<proteinExistence type="inferred from homology"/>
<feature type="domain" description="Phosphotyrosine protein phosphatase I" evidence="8">
    <location>
        <begin position="5"/>
        <end position="155"/>
    </location>
</feature>
<evidence type="ECO:0000256" key="6">
    <source>
        <dbReference type="ARBA" id="ARBA00022912"/>
    </source>
</evidence>
<dbReference type="AlphaFoldDB" id="D0LX49"/>
<keyword evidence="6" id="KW-0904">Protein phosphatase</keyword>
<dbReference type="HOGENOM" id="CLU_071415_2_2_7"/>
<dbReference type="EMBL" id="CP001804">
    <property type="protein sequence ID" value="ACY16091.1"/>
    <property type="molecule type" value="Genomic_DNA"/>
</dbReference>
<organism evidence="9 10">
    <name type="scientific">Haliangium ochraceum (strain DSM 14365 / JCM 11303 / SMP-2)</name>
    <dbReference type="NCBI Taxonomy" id="502025"/>
    <lineage>
        <taxon>Bacteria</taxon>
        <taxon>Pseudomonadati</taxon>
        <taxon>Myxococcota</taxon>
        <taxon>Polyangia</taxon>
        <taxon>Haliangiales</taxon>
        <taxon>Kofleriaceae</taxon>
        <taxon>Haliangium</taxon>
    </lineage>
</organism>
<evidence type="ECO:0000259" key="8">
    <source>
        <dbReference type="SMART" id="SM00226"/>
    </source>
</evidence>